<dbReference type="GO" id="GO:0005886">
    <property type="term" value="C:plasma membrane"/>
    <property type="evidence" value="ECO:0007669"/>
    <property type="project" value="UniProtKB-SubCell"/>
</dbReference>
<dbReference type="Pfam" id="PF01094">
    <property type="entry name" value="ANF_receptor"/>
    <property type="match status" value="1"/>
</dbReference>
<keyword evidence="4 12" id="KW-0812">Transmembrane</keyword>
<evidence type="ECO:0000313" key="14">
    <source>
        <dbReference type="Proteomes" id="UP000504617"/>
    </source>
</evidence>
<keyword evidence="8 12" id="KW-0472">Membrane</keyword>
<evidence type="ECO:0000256" key="5">
    <source>
        <dbReference type="ARBA" id="ARBA00022729"/>
    </source>
</evidence>
<dbReference type="RefSeq" id="XP_013921266.1">
    <property type="nucleotide sequence ID" value="XM_014065791.1"/>
</dbReference>
<dbReference type="SUPFAM" id="SSF53822">
    <property type="entry name" value="Periplasmic binding protein-like I"/>
    <property type="match status" value="1"/>
</dbReference>
<dbReference type="GeneID" id="106548425"/>
<keyword evidence="6 12" id="KW-1133">Transmembrane helix</keyword>
<evidence type="ECO:0000313" key="15">
    <source>
        <dbReference type="RefSeq" id="XP_013921266.1"/>
    </source>
</evidence>
<dbReference type="Pfam" id="PF00003">
    <property type="entry name" value="7tm_3"/>
    <property type="match status" value="1"/>
</dbReference>
<comment type="similarity">
    <text evidence="2">Belongs to the G-protein coupled receptor 3 family.</text>
</comment>
<evidence type="ECO:0000256" key="7">
    <source>
        <dbReference type="ARBA" id="ARBA00023040"/>
    </source>
</evidence>
<keyword evidence="7" id="KW-0297">G-protein coupled receptor</keyword>
<keyword evidence="10" id="KW-0325">Glycoprotein</keyword>
<protein>
    <submittedName>
        <fullName evidence="15">Vomeronasal type-2 receptor 26-like</fullName>
    </submittedName>
</protein>
<dbReference type="InterPro" id="IPR000337">
    <property type="entry name" value="GPCR_3"/>
</dbReference>
<evidence type="ECO:0000256" key="3">
    <source>
        <dbReference type="ARBA" id="ARBA00022475"/>
    </source>
</evidence>
<keyword evidence="5" id="KW-0732">Signal</keyword>
<dbReference type="PRINTS" id="PR01535">
    <property type="entry name" value="VOMERONASL2R"/>
</dbReference>
<dbReference type="InterPro" id="IPR000068">
    <property type="entry name" value="GPCR_3_Ca_sens_rcpt-rel"/>
</dbReference>
<dbReference type="OrthoDB" id="9017499at2759"/>
<keyword evidence="14" id="KW-1185">Reference proteome</keyword>
<feature type="domain" description="G-protein coupled receptors family 3 profile" evidence="13">
    <location>
        <begin position="596"/>
        <end position="860"/>
    </location>
</feature>
<dbReference type="PANTHER" id="PTHR24061:SF599">
    <property type="entry name" value="G-PROTEIN COUPLED RECEPTORS FAMILY 3 PROFILE DOMAIN-CONTAINING PROTEIN"/>
    <property type="match status" value="1"/>
</dbReference>
<keyword evidence="9" id="KW-0675">Receptor</keyword>
<feature type="transmembrane region" description="Helical" evidence="12">
    <location>
        <begin position="596"/>
        <end position="621"/>
    </location>
</feature>
<comment type="subcellular location">
    <subcellularLocation>
        <location evidence="1">Cell membrane</location>
        <topology evidence="1">Multi-pass membrane protein</topology>
    </subcellularLocation>
</comment>
<evidence type="ECO:0000256" key="6">
    <source>
        <dbReference type="ARBA" id="ARBA00022989"/>
    </source>
</evidence>
<dbReference type="FunFam" id="2.10.50.30:FF:000002">
    <property type="entry name" value="Vomeronasal 2 receptor, h1"/>
    <property type="match status" value="1"/>
</dbReference>
<feature type="transmembrane region" description="Helical" evidence="12">
    <location>
        <begin position="790"/>
        <end position="810"/>
    </location>
</feature>
<dbReference type="AlphaFoldDB" id="A0A6I9Y3A7"/>
<evidence type="ECO:0000256" key="11">
    <source>
        <dbReference type="ARBA" id="ARBA00023224"/>
    </source>
</evidence>
<dbReference type="PROSITE" id="PS50259">
    <property type="entry name" value="G_PROTEIN_RECEP_F3_4"/>
    <property type="match status" value="1"/>
</dbReference>
<feature type="transmembrane region" description="Helical" evidence="12">
    <location>
        <begin position="816"/>
        <end position="837"/>
    </location>
</feature>
<evidence type="ECO:0000256" key="4">
    <source>
        <dbReference type="ARBA" id="ARBA00022692"/>
    </source>
</evidence>
<evidence type="ECO:0000259" key="13">
    <source>
        <dbReference type="PROSITE" id="PS50259"/>
    </source>
</evidence>
<dbReference type="PRINTS" id="PR00248">
    <property type="entry name" value="GPCRMGR"/>
</dbReference>
<dbReference type="Gene3D" id="3.40.50.2300">
    <property type="match status" value="2"/>
</dbReference>
<dbReference type="FunFam" id="3.40.50.2300:FF:000024">
    <property type="entry name" value="Vomeronasal 2, receptor 73"/>
    <property type="match status" value="1"/>
</dbReference>
<dbReference type="Pfam" id="PF07562">
    <property type="entry name" value="NCD3G"/>
    <property type="match status" value="1"/>
</dbReference>
<gene>
    <name evidence="15" type="primary">LOC106548425</name>
</gene>
<feature type="transmembrane region" description="Helical" evidence="12">
    <location>
        <begin position="666"/>
        <end position="691"/>
    </location>
</feature>
<dbReference type="InterPro" id="IPR004073">
    <property type="entry name" value="GPCR_3_vmron_rcpt_2"/>
</dbReference>
<reference evidence="15" key="1">
    <citation type="submission" date="2025-08" db="UniProtKB">
        <authorList>
            <consortium name="RefSeq"/>
        </authorList>
    </citation>
    <scope>IDENTIFICATION</scope>
    <source>
        <tissue evidence="15">Skeletal muscle</tissue>
    </source>
</reference>
<evidence type="ECO:0000256" key="1">
    <source>
        <dbReference type="ARBA" id="ARBA00004651"/>
    </source>
</evidence>
<feature type="transmembrane region" description="Helical" evidence="12">
    <location>
        <begin position="633"/>
        <end position="654"/>
    </location>
</feature>
<evidence type="ECO:0000256" key="12">
    <source>
        <dbReference type="SAM" id="Phobius"/>
    </source>
</evidence>
<sequence length="863" mass="97856">MPLCHIPVPKCIIGVPPKINHKYYQSGDVIIAGITSQSYMFSNPLNFESHPSSELLDDLIFLTQTYQHILAFAFAVKKINEDPQMLNNISLGFNIYNAYFTGSLTYLASLELLSTWAKFIPNYKCDSQSTNMATIGGPDSQACVFMATILSIYKIPQLGYGSSPVISDPSQQAFFQCMFPNINQQYTGMIQLLLLFTWTWIGVIFIQDHNGLRFVQKELPKFSQSGICFEFIERLPTLYFKTGIDEMVESWVKMYQKIIGSRASVVLLHGEIHTTIFLRAFPRIAQLENIPMKTSKVWMMTAEMEFTSVPFQRSWDLDILHGALAFATHSQELVGFQNFIQRRNPNVETRDGFIKDFWKQAFDCSFPTSSEESNAWNCCTGEENPEDLPRSVFDMNITPHSYAVYNAVYSVAHALQRMTSVKLKHRIISRKEQKKLLNQHLWQFHYHLQKVSFNNSVGELISFDQNGRLETGFDIINWIASPNLSLYRVKVGKFDLRAPKDQMFSLYVDAIKWPERFNQVQPRSLCNEFCQKGYSKTKREGESFCCYDCLPCPRGKVSNQMDMDSCYQCPEDHYASKTQDQCIPKEISFLSFHEPLGITLAIVALLFSFITALILAVFIQHKDTAIVKANNQGLSYALLASLLLSFLCPLLFIGRPQRATCLLRQTAFGIIFSVAVSCVVAKTLTVVLAFMATRPGSQMRSWVGRRLALFIVLSGSFIQTTLCTVWLVNSAPFPDLDMGSLPTEIVLECNEGSTAMFYVVLGFIGLLAMISFTVAFLGRNLPDSFNEAKFITLSMLLFCSVWISFVPAYQSTKGKYTVAVEIFSILASSAGLLTLIFSPKLYIILIRPELNNRQQLMRKPPMK</sequence>
<evidence type="ECO:0000256" key="10">
    <source>
        <dbReference type="ARBA" id="ARBA00023180"/>
    </source>
</evidence>
<organism evidence="14 15">
    <name type="scientific">Thamnophis sirtalis</name>
    <dbReference type="NCBI Taxonomy" id="35019"/>
    <lineage>
        <taxon>Eukaryota</taxon>
        <taxon>Metazoa</taxon>
        <taxon>Chordata</taxon>
        <taxon>Craniata</taxon>
        <taxon>Vertebrata</taxon>
        <taxon>Euteleostomi</taxon>
        <taxon>Lepidosauria</taxon>
        <taxon>Squamata</taxon>
        <taxon>Bifurcata</taxon>
        <taxon>Unidentata</taxon>
        <taxon>Episquamata</taxon>
        <taxon>Toxicofera</taxon>
        <taxon>Serpentes</taxon>
        <taxon>Colubroidea</taxon>
        <taxon>Colubridae</taxon>
        <taxon>Natricinae</taxon>
        <taxon>Thamnophis</taxon>
    </lineage>
</organism>
<evidence type="ECO:0000256" key="8">
    <source>
        <dbReference type="ARBA" id="ARBA00023136"/>
    </source>
</evidence>
<dbReference type="Proteomes" id="UP000504617">
    <property type="component" value="Unplaced"/>
</dbReference>
<dbReference type="InterPro" id="IPR011500">
    <property type="entry name" value="GPCR_3_9-Cys_dom"/>
</dbReference>
<name>A0A6I9Y3A7_9SAUR</name>
<evidence type="ECO:0000256" key="2">
    <source>
        <dbReference type="ARBA" id="ARBA00007242"/>
    </source>
</evidence>
<dbReference type="InterPro" id="IPR017978">
    <property type="entry name" value="GPCR_3_C"/>
</dbReference>
<feature type="transmembrane region" description="Helical" evidence="12">
    <location>
        <begin position="707"/>
        <end position="728"/>
    </location>
</feature>
<dbReference type="Gene3D" id="2.10.50.30">
    <property type="entry name" value="GPCR, family 3, nine cysteines domain"/>
    <property type="match status" value="1"/>
</dbReference>
<dbReference type="InterPro" id="IPR038550">
    <property type="entry name" value="GPCR_3_9-Cys_sf"/>
</dbReference>
<proteinExistence type="inferred from homology"/>
<feature type="transmembrane region" description="Helical" evidence="12">
    <location>
        <begin position="755"/>
        <end position="778"/>
    </location>
</feature>
<dbReference type="InterPro" id="IPR028082">
    <property type="entry name" value="Peripla_BP_I"/>
</dbReference>
<keyword evidence="11" id="KW-0807">Transducer</keyword>
<keyword evidence="3" id="KW-1003">Cell membrane</keyword>
<dbReference type="InterPro" id="IPR001828">
    <property type="entry name" value="ANF_lig-bd_rcpt"/>
</dbReference>
<accession>A0A6I9Y3A7</accession>
<dbReference type="GO" id="GO:0004930">
    <property type="term" value="F:G protein-coupled receptor activity"/>
    <property type="evidence" value="ECO:0007669"/>
    <property type="project" value="UniProtKB-KW"/>
</dbReference>
<evidence type="ECO:0000256" key="9">
    <source>
        <dbReference type="ARBA" id="ARBA00023170"/>
    </source>
</evidence>
<dbReference type="PANTHER" id="PTHR24061">
    <property type="entry name" value="CALCIUM-SENSING RECEPTOR-RELATED"/>
    <property type="match status" value="1"/>
</dbReference>
<dbReference type="KEGG" id="tsr:106548425"/>